<dbReference type="SUPFAM" id="SSF52317">
    <property type="entry name" value="Class I glutamine amidotransferase-like"/>
    <property type="match status" value="1"/>
</dbReference>
<keyword evidence="4" id="KW-0720">Serine protease</keyword>
<gene>
    <name evidence="5" type="ORF">LARV_03221</name>
</gene>
<dbReference type="Pfam" id="PF03575">
    <property type="entry name" value="Peptidase_S51"/>
    <property type="match status" value="1"/>
</dbReference>
<evidence type="ECO:0000256" key="1">
    <source>
        <dbReference type="ARBA" id="ARBA00006534"/>
    </source>
</evidence>
<dbReference type="InterPro" id="IPR005320">
    <property type="entry name" value="Peptidase_S51"/>
</dbReference>
<dbReference type="InterPro" id="IPR029062">
    <property type="entry name" value="Class_I_gatase-like"/>
</dbReference>
<dbReference type="AlphaFoldDB" id="A0A0S7BN51"/>
<evidence type="ECO:0000256" key="3">
    <source>
        <dbReference type="ARBA" id="ARBA00022801"/>
    </source>
</evidence>
<name>A0A0S7BN51_9CHLR</name>
<comment type="similarity">
    <text evidence="1">Belongs to the peptidase S51 family.</text>
</comment>
<dbReference type="RefSeq" id="WP_075074615.1">
    <property type="nucleotide sequence ID" value="NZ_DF967972.1"/>
</dbReference>
<dbReference type="Gene3D" id="3.40.50.880">
    <property type="match status" value="1"/>
</dbReference>
<keyword evidence="2" id="KW-0645">Protease</keyword>
<dbReference type="Proteomes" id="UP000055060">
    <property type="component" value="Unassembled WGS sequence"/>
</dbReference>
<keyword evidence="3" id="KW-0378">Hydrolase</keyword>
<dbReference type="STRING" id="360412.LARV_03221"/>
<organism evidence="5">
    <name type="scientific">Longilinea arvoryzae</name>
    <dbReference type="NCBI Taxonomy" id="360412"/>
    <lineage>
        <taxon>Bacteria</taxon>
        <taxon>Bacillati</taxon>
        <taxon>Chloroflexota</taxon>
        <taxon>Anaerolineae</taxon>
        <taxon>Anaerolineales</taxon>
        <taxon>Anaerolineaceae</taxon>
        <taxon>Longilinea</taxon>
    </lineage>
</organism>
<protein>
    <submittedName>
        <fullName evidence="5">Cyanophycinase</fullName>
    </submittedName>
</protein>
<dbReference type="PANTHER" id="PTHR36175">
    <property type="entry name" value="CYANOPHYCINASE"/>
    <property type="match status" value="1"/>
</dbReference>
<dbReference type="GO" id="GO:0006508">
    <property type="term" value="P:proteolysis"/>
    <property type="evidence" value="ECO:0007669"/>
    <property type="project" value="UniProtKB-KW"/>
</dbReference>
<sequence length="239" mass="25742">MSPNLTVHLPGPGLLALVGSGEYLPGMQPVDRWLMEWLDRPVNVVCLPTAAGTEGNERLDYWNHLGVEHFRNLGAASVNALPVIDRSSAENAAFADQIRAANLIYLSGGKPAYLHATLANTVVWQAIEAVLANGGVIAGCSAGAMIFGDRIPRARSPFEWGPAFGYLPGCLIMPHFDELPPFLKSAIPWVVQRNLLVGIEGYTALICVQSGFQVRGRGGVTLATQHQRNRYCQGDTLPA</sequence>
<evidence type="ECO:0000256" key="4">
    <source>
        <dbReference type="ARBA" id="ARBA00022825"/>
    </source>
</evidence>
<reference evidence="5" key="1">
    <citation type="submission" date="2015-07" db="EMBL/GenBank/DDBJ databases">
        <title>Draft Genome Sequences of Anaerolinea thermolimosa IMO-1, Bellilinea caldifistulae GOMI-1, Leptolinea tardivitalis YMTK-2, Levilinea saccharolytica KIBI-1,Longilinea arvoryzae KOME-1, Previously Described as Members of the Anaerolineaceae (Chloroflexi).</title>
        <authorList>
            <person name="Sekiguchi Y."/>
            <person name="Ohashi A."/>
            <person name="Matsuura N."/>
            <person name="Tourlousse M.D."/>
        </authorList>
    </citation>
    <scope>NUCLEOTIDE SEQUENCE [LARGE SCALE GENOMIC DNA]</scope>
    <source>
        <strain evidence="5">KOME-1</strain>
    </source>
</reference>
<evidence type="ECO:0000313" key="6">
    <source>
        <dbReference type="Proteomes" id="UP000055060"/>
    </source>
</evidence>
<keyword evidence="6" id="KW-1185">Reference proteome</keyword>
<evidence type="ECO:0000313" key="5">
    <source>
        <dbReference type="EMBL" id="GAP15435.1"/>
    </source>
</evidence>
<dbReference type="PANTHER" id="PTHR36175:SF1">
    <property type="entry name" value="CYANOPHYCINASE"/>
    <property type="match status" value="1"/>
</dbReference>
<dbReference type="OrthoDB" id="151166at2"/>
<evidence type="ECO:0000256" key="2">
    <source>
        <dbReference type="ARBA" id="ARBA00022670"/>
    </source>
</evidence>
<dbReference type="GO" id="GO:0008236">
    <property type="term" value="F:serine-type peptidase activity"/>
    <property type="evidence" value="ECO:0007669"/>
    <property type="project" value="UniProtKB-KW"/>
</dbReference>
<dbReference type="EMBL" id="DF967972">
    <property type="protein sequence ID" value="GAP15435.1"/>
    <property type="molecule type" value="Genomic_DNA"/>
</dbReference>
<proteinExistence type="inferred from homology"/>
<accession>A0A0S7BN51</accession>